<protein>
    <submittedName>
        <fullName evidence="1">Uncharacterized protein</fullName>
    </submittedName>
</protein>
<dbReference type="Proteomes" id="UP000269721">
    <property type="component" value="Unassembled WGS sequence"/>
</dbReference>
<dbReference type="EMBL" id="KZ995422">
    <property type="protein sequence ID" value="RKO90711.1"/>
    <property type="molecule type" value="Genomic_DNA"/>
</dbReference>
<keyword evidence="2" id="KW-1185">Reference proteome</keyword>
<sequence length="180" mass="19549">HQLIFRVMVQVKGISDTEATDVCLQTESGRLLPAWALSEQSTRRCSVLLPGWAGNAAKAQNVLIGWYQDLTALRYAGDVAGTVGVGKDDNDRGANRGSYSTGSRSSSVYLLVVLLVAGDTPANVDGGKHQQRAKGQLKVELQHRVKALDEEAMSELRDEKRHEQVVGACQHRDQVNSGTH</sequence>
<evidence type="ECO:0000313" key="1">
    <source>
        <dbReference type="EMBL" id="RKO90711.1"/>
    </source>
</evidence>
<feature type="non-terminal residue" evidence="1">
    <location>
        <position position="1"/>
    </location>
</feature>
<proteinExistence type="predicted"/>
<accession>A0A4P9WDE7</accession>
<gene>
    <name evidence="1" type="ORF">BDK51DRAFT_31378</name>
</gene>
<reference evidence="2" key="1">
    <citation type="journal article" date="2018" name="Nat. Microbiol.">
        <title>Leveraging single-cell genomics to expand the fungal tree of life.</title>
        <authorList>
            <person name="Ahrendt S.R."/>
            <person name="Quandt C.A."/>
            <person name="Ciobanu D."/>
            <person name="Clum A."/>
            <person name="Salamov A."/>
            <person name="Andreopoulos B."/>
            <person name="Cheng J.F."/>
            <person name="Woyke T."/>
            <person name="Pelin A."/>
            <person name="Henrissat B."/>
            <person name="Reynolds N.K."/>
            <person name="Benny G.L."/>
            <person name="Smith M.E."/>
            <person name="James T.Y."/>
            <person name="Grigoriev I.V."/>
        </authorList>
    </citation>
    <scope>NUCLEOTIDE SEQUENCE [LARGE SCALE GENOMIC DNA]</scope>
</reference>
<name>A0A4P9WDE7_9FUNG</name>
<evidence type="ECO:0000313" key="2">
    <source>
        <dbReference type="Proteomes" id="UP000269721"/>
    </source>
</evidence>
<organism evidence="1 2">
    <name type="scientific">Blyttiomyces helicus</name>
    <dbReference type="NCBI Taxonomy" id="388810"/>
    <lineage>
        <taxon>Eukaryota</taxon>
        <taxon>Fungi</taxon>
        <taxon>Fungi incertae sedis</taxon>
        <taxon>Chytridiomycota</taxon>
        <taxon>Chytridiomycota incertae sedis</taxon>
        <taxon>Chytridiomycetes</taxon>
        <taxon>Chytridiomycetes incertae sedis</taxon>
        <taxon>Blyttiomyces</taxon>
    </lineage>
</organism>
<dbReference type="AlphaFoldDB" id="A0A4P9WDE7"/>